<dbReference type="GO" id="GO:0016020">
    <property type="term" value="C:membrane"/>
    <property type="evidence" value="ECO:0007669"/>
    <property type="project" value="UniProtKB-SubCell"/>
</dbReference>
<dbReference type="GO" id="GO:0050291">
    <property type="term" value="F:sphingosine N-acyltransferase activity"/>
    <property type="evidence" value="ECO:0007669"/>
    <property type="project" value="InterPro"/>
</dbReference>
<comment type="pathway">
    <text evidence="2">Lipid metabolism; sphingolipid metabolism.</text>
</comment>
<dbReference type="InterPro" id="IPR006634">
    <property type="entry name" value="TLC-dom"/>
</dbReference>
<dbReference type="SMART" id="SM00724">
    <property type="entry name" value="TLC"/>
    <property type="match status" value="1"/>
</dbReference>
<evidence type="ECO:0000313" key="11">
    <source>
        <dbReference type="Proteomes" id="UP000593567"/>
    </source>
</evidence>
<dbReference type="PANTHER" id="PTHR12560:SF58">
    <property type="entry name" value="CERAMIDE SYNTHASE 1"/>
    <property type="match status" value="1"/>
</dbReference>
<comment type="caution">
    <text evidence="10">The sequence shown here is derived from an EMBL/GenBank/DDBJ whole genome shotgun (WGS) entry which is preliminary data.</text>
</comment>
<sequence length="407" mass="48346">MEYISGFYSFVTNGVPSYTQTCYDIKWGLEYWYSNVNDFSPQTFSKDLQKYALPYFEVKKDLAVIVGLAVLWTILRYALTFAVFQPIASWCQLRSVDAKKYPESAWKLLVYIHTWAFTCYVIFGLPQYNNIYYDTDSVWDDFESGMPIESTVYLLYMLQLSFYVHSIYGTICMDAKRKDTLLMLFHHFLTISLIGFSYASRYHKIGLMVLFVHDVTDIALEFTKVNVYFKNRGGQFHRLNEIMSNVGFVVFAICWYLFRLYWLPLKVLHSTGYSSMIRHQQTNHLPFYLFFNIMLWILQGMNIYWFMFILYFLFKVATGQMTEVDDVREDEVVKEAMVKARWVSLSLCYMSLSLCYVSLSLCYMFLSLCYVSLSLRYMFLSLRYMSFSLWYRFLSLCYISPSLYVQI</sequence>
<feature type="transmembrane region" description="Helical" evidence="8">
    <location>
        <begin position="285"/>
        <end position="314"/>
    </location>
</feature>
<evidence type="ECO:0000256" key="5">
    <source>
        <dbReference type="ARBA" id="ARBA00022989"/>
    </source>
</evidence>
<evidence type="ECO:0000259" key="9">
    <source>
        <dbReference type="PROSITE" id="PS50922"/>
    </source>
</evidence>
<keyword evidence="11" id="KW-1185">Reference proteome</keyword>
<name>A0A7J7JCC8_BUGNE</name>
<feature type="domain" description="TLC" evidence="9">
    <location>
        <begin position="99"/>
        <end position="318"/>
    </location>
</feature>
<keyword evidence="6 7" id="KW-0472">Membrane</keyword>
<evidence type="ECO:0000256" key="4">
    <source>
        <dbReference type="ARBA" id="ARBA00022692"/>
    </source>
</evidence>
<dbReference type="Proteomes" id="UP000593567">
    <property type="component" value="Unassembled WGS sequence"/>
</dbReference>
<feature type="transmembrane region" description="Helical" evidence="8">
    <location>
        <begin position="347"/>
        <end position="373"/>
    </location>
</feature>
<feature type="transmembrane region" description="Helical" evidence="8">
    <location>
        <begin position="105"/>
        <end position="128"/>
    </location>
</feature>
<keyword evidence="5 8" id="KW-1133">Transmembrane helix</keyword>
<dbReference type="GO" id="GO:0046513">
    <property type="term" value="P:ceramide biosynthetic process"/>
    <property type="evidence" value="ECO:0007669"/>
    <property type="project" value="InterPro"/>
</dbReference>
<reference evidence="10" key="1">
    <citation type="submission" date="2020-06" db="EMBL/GenBank/DDBJ databases">
        <title>Draft genome of Bugula neritina, a colonial animal packing powerful symbionts and potential medicines.</title>
        <authorList>
            <person name="Rayko M."/>
        </authorList>
    </citation>
    <scope>NUCLEOTIDE SEQUENCE [LARGE SCALE GENOMIC DNA]</scope>
    <source>
        <strain evidence="10">Kwan_BN1</strain>
    </source>
</reference>
<gene>
    <name evidence="10" type="ORF">EB796_018358</name>
</gene>
<proteinExistence type="predicted"/>
<feature type="transmembrane region" description="Helical" evidence="8">
    <location>
        <begin position="180"/>
        <end position="199"/>
    </location>
</feature>
<dbReference type="InterPro" id="IPR016439">
    <property type="entry name" value="Lag1/Lac1-like"/>
</dbReference>
<evidence type="ECO:0000256" key="7">
    <source>
        <dbReference type="PROSITE-ProRule" id="PRU00205"/>
    </source>
</evidence>
<keyword evidence="4 7" id="KW-0812">Transmembrane</keyword>
<dbReference type="Pfam" id="PF03798">
    <property type="entry name" value="TRAM_LAG1_CLN8"/>
    <property type="match status" value="1"/>
</dbReference>
<dbReference type="PANTHER" id="PTHR12560">
    <property type="entry name" value="LONGEVITY ASSURANCE FACTOR 1 LAG1"/>
    <property type="match status" value="1"/>
</dbReference>
<comment type="subcellular location">
    <subcellularLocation>
        <location evidence="1">Membrane</location>
        <topology evidence="1">Multi-pass membrane protein</topology>
    </subcellularLocation>
</comment>
<feature type="transmembrane region" description="Helical" evidence="8">
    <location>
        <begin position="385"/>
        <end position="405"/>
    </location>
</feature>
<dbReference type="EMBL" id="VXIV02002731">
    <property type="protein sequence ID" value="KAF6023311.1"/>
    <property type="molecule type" value="Genomic_DNA"/>
</dbReference>
<dbReference type="AlphaFoldDB" id="A0A7J7JCC8"/>
<dbReference type="UniPathway" id="UPA00222"/>
<accession>A0A7J7JCC8</accession>
<organism evidence="10 11">
    <name type="scientific">Bugula neritina</name>
    <name type="common">Brown bryozoan</name>
    <name type="synonym">Sertularia neritina</name>
    <dbReference type="NCBI Taxonomy" id="10212"/>
    <lineage>
        <taxon>Eukaryota</taxon>
        <taxon>Metazoa</taxon>
        <taxon>Spiralia</taxon>
        <taxon>Lophotrochozoa</taxon>
        <taxon>Bryozoa</taxon>
        <taxon>Gymnolaemata</taxon>
        <taxon>Cheilostomatida</taxon>
        <taxon>Flustrina</taxon>
        <taxon>Buguloidea</taxon>
        <taxon>Bugulidae</taxon>
        <taxon>Bugula</taxon>
    </lineage>
</organism>
<evidence type="ECO:0000313" key="10">
    <source>
        <dbReference type="EMBL" id="KAF6023311.1"/>
    </source>
</evidence>
<dbReference type="PROSITE" id="PS50922">
    <property type="entry name" value="TLC"/>
    <property type="match status" value="1"/>
</dbReference>
<dbReference type="OrthoDB" id="537032at2759"/>
<evidence type="ECO:0000256" key="6">
    <source>
        <dbReference type="ARBA" id="ARBA00023136"/>
    </source>
</evidence>
<evidence type="ECO:0000256" key="3">
    <source>
        <dbReference type="ARBA" id="ARBA00004991"/>
    </source>
</evidence>
<feature type="transmembrane region" description="Helical" evidence="8">
    <location>
        <begin position="148"/>
        <end position="168"/>
    </location>
</feature>
<feature type="transmembrane region" description="Helical" evidence="8">
    <location>
        <begin position="62"/>
        <end position="84"/>
    </location>
</feature>
<protein>
    <submittedName>
        <fullName evidence="10">CERS1</fullName>
    </submittedName>
</protein>
<comment type="pathway">
    <text evidence="3">Sphingolipid metabolism.</text>
</comment>
<evidence type="ECO:0000256" key="2">
    <source>
        <dbReference type="ARBA" id="ARBA00004760"/>
    </source>
</evidence>
<evidence type="ECO:0000256" key="8">
    <source>
        <dbReference type="SAM" id="Phobius"/>
    </source>
</evidence>
<evidence type="ECO:0000256" key="1">
    <source>
        <dbReference type="ARBA" id="ARBA00004141"/>
    </source>
</evidence>
<feature type="transmembrane region" description="Helical" evidence="8">
    <location>
        <begin position="242"/>
        <end position="265"/>
    </location>
</feature>